<keyword evidence="2" id="KW-1185">Reference proteome</keyword>
<dbReference type="OrthoDB" id="3539696at2"/>
<comment type="caution">
    <text evidence="1">The sequence shown here is derived from an EMBL/GenBank/DDBJ whole genome shotgun (WGS) entry which is preliminary data.</text>
</comment>
<evidence type="ECO:0000313" key="2">
    <source>
        <dbReference type="Proteomes" id="UP000253303"/>
    </source>
</evidence>
<evidence type="ECO:0000313" key="1">
    <source>
        <dbReference type="EMBL" id="RBQ21396.1"/>
    </source>
</evidence>
<name>A0A366M5A1_9ACTN</name>
<dbReference type="AlphaFoldDB" id="A0A366M5A1"/>
<organism evidence="1 2">
    <name type="scientific">Spongiactinospora rosea</name>
    <dbReference type="NCBI Taxonomy" id="2248750"/>
    <lineage>
        <taxon>Bacteria</taxon>
        <taxon>Bacillati</taxon>
        <taxon>Actinomycetota</taxon>
        <taxon>Actinomycetes</taxon>
        <taxon>Streptosporangiales</taxon>
        <taxon>Streptosporangiaceae</taxon>
        <taxon>Spongiactinospora</taxon>
    </lineage>
</organism>
<accession>A0A366M5A1</accession>
<proteinExistence type="predicted"/>
<dbReference type="Proteomes" id="UP000253303">
    <property type="component" value="Unassembled WGS sequence"/>
</dbReference>
<reference evidence="1 2" key="1">
    <citation type="submission" date="2018-06" db="EMBL/GenBank/DDBJ databases">
        <title>Sphaerisporangium craniellae sp. nov., isolated from a marine sponge in the South China Sea.</title>
        <authorList>
            <person name="Li L."/>
        </authorList>
    </citation>
    <scope>NUCLEOTIDE SEQUENCE [LARGE SCALE GENOMIC DNA]</scope>
    <source>
        <strain evidence="1 2">LHW63015</strain>
    </source>
</reference>
<sequence>MSSPFAHKHYSRGYYDGWEEGKFEGKASFLLYVLGRRAVPLSDADRERIATCTDPALMSIWAQRCISITSAEELFAEGRPVG</sequence>
<protein>
    <submittedName>
        <fullName evidence="1">Uncharacterized protein</fullName>
    </submittedName>
</protein>
<dbReference type="EMBL" id="QMEY01000001">
    <property type="protein sequence ID" value="RBQ21396.1"/>
    <property type="molecule type" value="Genomic_DNA"/>
</dbReference>
<gene>
    <name evidence="1" type="ORF">DP939_01385</name>
</gene>